<keyword evidence="2" id="KW-1185">Reference proteome</keyword>
<accession>A0ACC3S8Y9</accession>
<dbReference type="EMBL" id="JAMKPW020000033">
    <property type="protein sequence ID" value="KAK8202266.1"/>
    <property type="molecule type" value="Genomic_DNA"/>
</dbReference>
<protein>
    <submittedName>
        <fullName evidence="1">Signal recognition particle subunit SRP72</fullName>
    </submittedName>
</protein>
<gene>
    <name evidence="1" type="primary">srp72</name>
    <name evidence="1" type="ORF">M8818_005794</name>
</gene>
<evidence type="ECO:0000313" key="1">
    <source>
        <dbReference type="EMBL" id="KAK8202266.1"/>
    </source>
</evidence>
<reference evidence="1" key="1">
    <citation type="submission" date="2024-02" db="EMBL/GenBank/DDBJ databases">
        <title>Metagenome Assembled Genome of Zalaria obscura JY119.</title>
        <authorList>
            <person name="Vighnesh L."/>
            <person name="Jagadeeshwari U."/>
            <person name="Venkata Ramana C."/>
            <person name="Sasikala C."/>
        </authorList>
    </citation>
    <scope>NUCLEOTIDE SEQUENCE</scope>
    <source>
        <strain evidence="1">JY119</strain>
    </source>
</reference>
<sequence>MTSALSSAADSLSSLLRQSTVNDHDELLKTADASLRKSKNDVEAQHVKLVALLKLDRFEDALKVLEEGGDRLKERARLEWAYALYKGGNPAKAAEVAGQGSERGFRHIEAQASYRNENFKRAHQLYGQLVSSGSQISNEDMDIKINSGAVDAQLEWARQGHLVQKKKPSREDLEAFETAYNAACGSIARDELGQAEILLKRAKDLCNALEDLSEAERQAELLPITVQQIYVLTRQGKAEEAKAVASSMKPSDLPDAATRHIAEINTTAAAPQTSNPYLSHRLLHKSPDSLKPDRPFDYQSDIMKRNNYALDLLSEKYAGAAHSTAAAISSKPSPTVDGAVTSLSVVNAAAHARNQTGKEALKLVQAQLKKRPNDVGLILVIVQLYILTGNHASAIALMESFFARLQQSGSSSDLDVRYAPGLVGTLVSLYSARSQSAHARTELAKAAKYWQQRSRDATDVPSQRSLGHLYKAAGVSLLESSKPEDLDLARNIFSELSQQDPEDRYASAGLVAALAATSPSSIQSSDLSSLTPVERLVAGIDISALEEAGIAKPATSATPVTSVKRSAPTAPPKAKKIRPSRMPKDYDASKKPDPERWLPMRDRTYYKPKGRKGKQKQAMLMQGGVVVEREDSASRPGTPAAGEVKSGGGQQQKNKKKKGKGGKW</sequence>
<organism evidence="1 2">
    <name type="scientific">Zalaria obscura</name>
    <dbReference type="NCBI Taxonomy" id="2024903"/>
    <lineage>
        <taxon>Eukaryota</taxon>
        <taxon>Fungi</taxon>
        <taxon>Dikarya</taxon>
        <taxon>Ascomycota</taxon>
        <taxon>Pezizomycotina</taxon>
        <taxon>Dothideomycetes</taxon>
        <taxon>Dothideomycetidae</taxon>
        <taxon>Dothideales</taxon>
        <taxon>Zalariaceae</taxon>
        <taxon>Zalaria</taxon>
    </lineage>
</organism>
<name>A0ACC3S8Y9_9PEZI</name>
<comment type="caution">
    <text evidence="1">The sequence shown here is derived from an EMBL/GenBank/DDBJ whole genome shotgun (WGS) entry which is preliminary data.</text>
</comment>
<dbReference type="Proteomes" id="UP001320706">
    <property type="component" value="Unassembled WGS sequence"/>
</dbReference>
<evidence type="ECO:0000313" key="2">
    <source>
        <dbReference type="Proteomes" id="UP001320706"/>
    </source>
</evidence>
<proteinExistence type="predicted"/>